<gene>
    <name evidence="1" type="ORF">GR204_01240</name>
</gene>
<dbReference type="Proteomes" id="UP000471560">
    <property type="component" value="Unassembled WGS sequence"/>
</dbReference>
<organism evidence="1 2">
    <name type="scientific">Rhizobium leguminosarum</name>
    <dbReference type="NCBI Taxonomy" id="384"/>
    <lineage>
        <taxon>Bacteria</taxon>
        <taxon>Pseudomonadati</taxon>
        <taxon>Pseudomonadota</taxon>
        <taxon>Alphaproteobacteria</taxon>
        <taxon>Hyphomicrobiales</taxon>
        <taxon>Rhizobiaceae</taxon>
        <taxon>Rhizobium/Agrobacterium group</taxon>
        <taxon>Rhizobium</taxon>
    </lineage>
</organism>
<dbReference type="RefSeq" id="WP_158081456.1">
    <property type="nucleotide sequence ID" value="NZ_JAAXBP010000019.1"/>
</dbReference>
<dbReference type="AlphaFoldDB" id="A0A6P0AZ15"/>
<evidence type="ECO:0000313" key="2">
    <source>
        <dbReference type="Proteomes" id="UP000471560"/>
    </source>
</evidence>
<accession>A0A6P0AZ15</accession>
<evidence type="ECO:0000313" key="1">
    <source>
        <dbReference type="EMBL" id="NEI32645.1"/>
    </source>
</evidence>
<comment type="caution">
    <text evidence="1">The sequence shown here is derived from an EMBL/GenBank/DDBJ whole genome shotgun (WGS) entry which is preliminary data.</text>
</comment>
<reference evidence="1 2" key="1">
    <citation type="submission" date="2019-12" db="EMBL/GenBank/DDBJ databases">
        <title>Rhizobium genotypes associated with high levels of biological nitrogen fixation by grain legumes in a temperate-maritime cropping system.</title>
        <authorList>
            <person name="Maluk M."/>
            <person name="Francesc Ferrando Molina F."/>
            <person name="Lopez Del Egido L."/>
            <person name="Lafos M."/>
            <person name="Langarica-Fuentes A."/>
            <person name="Gebre Yohannes G."/>
            <person name="Young M.W."/>
            <person name="Martin P."/>
            <person name="Gantlett R."/>
            <person name="Kenicer G."/>
            <person name="Hawes C."/>
            <person name="Begg G.S."/>
            <person name="Quilliam R.S."/>
            <person name="Squire G.R."/>
            <person name="Poole P.S."/>
            <person name="Young P.W."/>
            <person name="Iannetta P.M."/>
            <person name="James E.K."/>
        </authorList>
    </citation>
    <scope>NUCLEOTIDE SEQUENCE [LARGE SCALE GENOMIC DNA]</scope>
    <source>
        <strain evidence="1 2">JHI1096</strain>
    </source>
</reference>
<protein>
    <submittedName>
        <fullName evidence="1">Uncharacterized protein</fullName>
    </submittedName>
</protein>
<name>A0A6P0AZ15_RHILE</name>
<dbReference type="EMBL" id="WUEZ01000001">
    <property type="protein sequence ID" value="NEI32645.1"/>
    <property type="molecule type" value="Genomic_DNA"/>
</dbReference>
<sequence>MNRRDKMHPNKARRDSPEMRLAFLDCVRVVAPRGAIRWPAARNDHLNALREVADSGRYYRINRPVVTGTEPSLEKLPTLQQPSAEYEASIGLGLTKALLATKHEPERMGQITWSLSKSERVFDCAGGDSDNGETIATDGHVEALANRGYSNTPDAYYRLVDRNNRSEKLLIDDEADTRPPKNYHEHVDFENCHHIDGTCRPWRHGSLKAGRLREIRQAVDIGPARHPDAALCLWH</sequence>
<proteinExistence type="predicted"/>